<dbReference type="AlphaFoldDB" id="A0A6J0NCG5"/>
<accession>A0A6J0NCG5</accession>
<reference evidence="2" key="1">
    <citation type="journal article" date="2019" name="Database">
        <title>The radish genome database (RadishGD): an integrated information resource for radish genomics.</title>
        <authorList>
            <person name="Yu H.J."/>
            <person name="Baek S."/>
            <person name="Lee Y.J."/>
            <person name="Cho A."/>
            <person name="Mun J.H."/>
        </authorList>
    </citation>
    <scope>NUCLEOTIDE SEQUENCE [LARGE SCALE GENOMIC DNA]</scope>
    <source>
        <strain evidence="2">cv. WK10039</strain>
    </source>
</reference>
<keyword evidence="2" id="KW-1185">Reference proteome</keyword>
<evidence type="ECO:0000313" key="2">
    <source>
        <dbReference type="Proteomes" id="UP000504610"/>
    </source>
</evidence>
<dbReference type="RefSeq" id="XP_018482174.2">
    <property type="nucleotide sequence ID" value="XM_018626672.2"/>
</dbReference>
<dbReference type="OrthoDB" id="1938258at2759"/>
<reference evidence="3" key="2">
    <citation type="submission" date="2025-08" db="UniProtKB">
        <authorList>
            <consortium name="RefSeq"/>
        </authorList>
    </citation>
    <scope>IDENTIFICATION</scope>
    <source>
        <tissue evidence="3">Leaf</tissue>
    </source>
</reference>
<evidence type="ECO:0000313" key="3">
    <source>
        <dbReference type="RefSeq" id="XP_018482174.2"/>
    </source>
</evidence>
<dbReference type="Proteomes" id="UP000504610">
    <property type="component" value="Chromosome 4"/>
</dbReference>
<proteinExistence type="predicted"/>
<sequence length="123" mass="14137">MGRADSQIPIHHPHSSSSLYLLEDNRSSSSSQLKRNPKRKLEDYLDPALLRTISSRIGITEAKEKKQMEKKDVFVSLIQSTEFDWPVDRLDPLIKNPNRDSGIEYDGSRFFSPIIPPSLSKRR</sequence>
<name>A0A6J0NCG5_RAPSA</name>
<evidence type="ECO:0000256" key="1">
    <source>
        <dbReference type="SAM" id="MobiDB-lite"/>
    </source>
</evidence>
<feature type="region of interest" description="Disordered" evidence="1">
    <location>
        <begin position="1"/>
        <end position="39"/>
    </location>
</feature>
<dbReference type="KEGG" id="rsz:108853230"/>
<organism evidence="2 3">
    <name type="scientific">Raphanus sativus</name>
    <name type="common">Radish</name>
    <name type="synonym">Raphanus raphanistrum var. sativus</name>
    <dbReference type="NCBI Taxonomy" id="3726"/>
    <lineage>
        <taxon>Eukaryota</taxon>
        <taxon>Viridiplantae</taxon>
        <taxon>Streptophyta</taxon>
        <taxon>Embryophyta</taxon>
        <taxon>Tracheophyta</taxon>
        <taxon>Spermatophyta</taxon>
        <taxon>Magnoliopsida</taxon>
        <taxon>eudicotyledons</taxon>
        <taxon>Gunneridae</taxon>
        <taxon>Pentapetalae</taxon>
        <taxon>rosids</taxon>
        <taxon>malvids</taxon>
        <taxon>Brassicales</taxon>
        <taxon>Brassicaceae</taxon>
        <taxon>Brassiceae</taxon>
        <taxon>Raphanus</taxon>
    </lineage>
</organism>
<protein>
    <submittedName>
        <fullName evidence="3">Uncharacterized protein LOC108853230</fullName>
    </submittedName>
</protein>
<gene>
    <name evidence="3" type="primary">LOC108853230</name>
</gene>
<dbReference type="GeneID" id="108853230"/>